<sequence length="99" mass="11216">MVAHNDISNRTLLEAVKSKNLVLGGNRNLKIYGTLKCKSGKRMLKQNRVFFSSEHEALAQGYRPCGHCMHKKYLEWKNNTLIFDSKSQSNGTVDKTCSP</sequence>
<keyword evidence="4" id="KW-1185">Reference proteome</keyword>
<dbReference type="Pfam" id="PF02805">
    <property type="entry name" value="Ada_Zn_binding"/>
    <property type="match status" value="1"/>
</dbReference>
<evidence type="ECO:0000313" key="3">
    <source>
        <dbReference type="EMBL" id="MCL6274567.1"/>
    </source>
</evidence>
<comment type="caution">
    <text evidence="3">The sequence shown here is derived from an EMBL/GenBank/DDBJ whole genome shotgun (WGS) entry which is preliminary data.</text>
</comment>
<evidence type="ECO:0000256" key="1">
    <source>
        <dbReference type="ARBA" id="ARBA00023159"/>
    </source>
</evidence>
<accession>A0ABT0PV32</accession>
<dbReference type="EMBL" id="JAMFMA010000002">
    <property type="protein sequence ID" value="MCL6274567.1"/>
    <property type="molecule type" value="Genomic_DNA"/>
</dbReference>
<dbReference type="RefSeq" id="WP_249657744.1">
    <property type="nucleotide sequence ID" value="NZ_JAMFMA010000002.1"/>
</dbReference>
<organism evidence="3 4">
    <name type="scientific">Flagellimonas spongiicola</name>
    <dbReference type="NCBI Taxonomy" id="2942208"/>
    <lineage>
        <taxon>Bacteria</taxon>
        <taxon>Pseudomonadati</taxon>
        <taxon>Bacteroidota</taxon>
        <taxon>Flavobacteriia</taxon>
        <taxon>Flavobacteriales</taxon>
        <taxon>Flavobacteriaceae</taxon>
        <taxon>Flagellimonas</taxon>
    </lineage>
</organism>
<reference evidence="3 4" key="1">
    <citation type="submission" date="2022-05" db="EMBL/GenBank/DDBJ databases">
        <authorList>
            <person name="Park J.-S."/>
        </authorList>
    </citation>
    <scope>NUCLEOTIDE SEQUENCE [LARGE SCALE GENOMIC DNA]</scope>
    <source>
        <strain evidence="3 4">2012CJ35-5</strain>
    </source>
</reference>
<evidence type="ECO:0000313" key="4">
    <source>
        <dbReference type="Proteomes" id="UP001203607"/>
    </source>
</evidence>
<dbReference type="Gene3D" id="3.40.10.10">
    <property type="entry name" value="DNA Methylphosphotriester Repair Domain"/>
    <property type="match status" value="1"/>
</dbReference>
<dbReference type="Proteomes" id="UP001203607">
    <property type="component" value="Unassembled WGS sequence"/>
</dbReference>
<protein>
    <submittedName>
        <fullName evidence="3">Metal-binding protein</fullName>
    </submittedName>
</protein>
<evidence type="ECO:0000259" key="2">
    <source>
        <dbReference type="Pfam" id="PF02805"/>
    </source>
</evidence>
<dbReference type="SUPFAM" id="SSF57884">
    <property type="entry name" value="Ada DNA repair protein, N-terminal domain (N-Ada 10)"/>
    <property type="match status" value="1"/>
</dbReference>
<proteinExistence type="predicted"/>
<gene>
    <name evidence="3" type="ORF">M3P19_11140</name>
</gene>
<feature type="domain" description="Ada DNA repair metal-binding" evidence="2">
    <location>
        <begin position="24"/>
        <end position="68"/>
    </location>
</feature>
<keyword evidence="1" id="KW-0010">Activator</keyword>
<dbReference type="InterPro" id="IPR035451">
    <property type="entry name" value="Ada-like_dom_sf"/>
</dbReference>
<dbReference type="InterPro" id="IPR004026">
    <property type="entry name" value="Ada_DNA_repair_Zn-bd"/>
</dbReference>
<name>A0ABT0PV32_9FLAO</name>